<dbReference type="InterPro" id="IPR038396">
    <property type="entry name" value="SpoIIAA-like_sf"/>
</dbReference>
<comment type="caution">
    <text evidence="1">The sequence shown here is derived from an EMBL/GenBank/DDBJ whole genome shotgun (WGS) entry which is preliminary data.</text>
</comment>
<accession>T1B745</accession>
<proteinExistence type="predicted"/>
<dbReference type="SUPFAM" id="SSF52091">
    <property type="entry name" value="SpoIIaa-like"/>
    <property type="match status" value="1"/>
</dbReference>
<organism evidence="1">
    <name type="scientific">mine drainage metagenome</name>
    <dbReference type="NCBI Taxonomy" id="410659"/>
    <lineage>
        <taxon>unclassified sequences</taxon>
        <taxon>metagenomes</taxon>
        <taxon>ecological metagenomes</taxon>
    </lineage>
</organism>
<dbReference type="InterPro" id="IPR021866">
    <property type="entry name" value="SpoIIAA-like"/>
</dbReference>
<feature type="non-terminal residue" evidence="1">
    <location>
        <position position="1"/>
    </location>
</feature>
<dbReference type="AlphaFoldDB" id="T1B745"/>
<dbReference type="Gene3D" id="3.40.50.10600">
    <property type="entry name" value="SpoIIaa-like domains"/>
    <property type="match status" value="1"/>
</dbReference>
<protein>
    <submittedName>
        <fullName evidence="1">UspA domain-containing protein</fullName>
    </submittedName>
</protein>
<dbReference type="InterPro" id="IPR036513">
    <property type="entry name" value="STAS_dom_sf"/>
</dbReference>
<sequence length="89" mass="10373">SKLAERSHQFDRLRALFYMDPDFRGWDLSAAWKNTKVDFRFRHNLDKIAIVGAPPWDEWCVRGGGVVMKGELRTFGTDQLDDTWKGVRS</sequence>
<reference evidence="1" key="2">
    <citation type="journal article" date="2014" name="ISME J.">
        <title>Microbial stratification in low pH oxic and suboxic macroscopic growths along an acid mine drainage.</title>
        <authorList>
            <person name="Mendez-Garcia C."/>
            <person name="Mesa V."/>
            <person name="Sprenger R.R."/>
            <person name="Richter M."/>
            <person name="Diez M.S."/>
            <person name="Solano J."/>
            <person name="Bargiela R."/>
            <person name="Golyshina O.V."/>
            <person name="Manteca A."/>
            <person name="Ramos J.L."/>
            <person name="Gallego J.R."/>
            <person name="Llorente I."/>
            <person name="Martins Dos Santos V.A."/>
            <person name="Jensen O.N."/>
            <person name="Pelaez A.I."/>
            <person name="Sanchez J."/>
            <person name="Ferrer M."/>
        </authorList>
    </citation>
    <scope>NUCLEOTIDE SEQUENCE</scope>
</reference>
<dbReference type="Pfam" id="PF11964">
    <property type="entry name" value="SpoIIAA-like"/>
    <property type="match status" value="1"/>
</dbReference>
<gene>
    <name evidence="1" type="ORF">B2A_02078</name>
</gene>
<evidence type="ECO:0000313" key="1">
    <source>
        <dbReference type="EMBL" id="EQD64298.1"/>
    </source>
</evidence>
<name>T1B745_9ZZZZ</name>
<dbReference type="EMBL" id="AUZZ01001459">
    <property type="protein sequence ID" value="EQD64298.1"/>
    <property type="molecule type" value="Genomic_DNA"/>
</dbReference>
<reference evidence="1" key="1">
    <citation type="submission" date="2013-08" db="EMBL/GenBank/DDBJ databases">
        <authorList>
            <person name="Mendez C."/>
            <person name="Richter M."/>
            <person name="Ferrer M."/>
            <person name="Sanchez J."/>
        </authorList>
    </citation>
    <scope>NUCLEOTIDE SEQUENCE</scope>
</reference>